<sequence>MSYGIRLITKMVHGYTSYTRVYPPKHHWVYCERSFSKLKIIKTRLRSSLSQQNLNDLLLISIENDLIPKVRYIFLLQHVLFLKLPIKL</sequence>
<gene>
    <name evidence="1" type="ORF">FWK35_00023504</name>
</gene>
<comment type="caution">
    <text evidence="1">The sequence shown here is derived from an EMBL/GenBank/DDBJ whole genome shotgun (WGS) entry which is preliminary data.</text>
</comment>
<dbReference type="AlphaFoldDB" id="A0A6G0W4U9"/>
<accession>A0A6G0W4U9</accession>
<evidence type="ECO:0000313" key="2">
    <source>
        <dbReference type="Proteomes" id="UP000478052"/>
    </source>
</evidence>
<reference evidence="1 2" key="1">
    <citation type="submission" date="2019-08" db="EMBL/GenBank/DDBJ databases">
        <title>Whole genome of Aphis craccivora.</title>
        <authorList>
            <person name="Voronova N.V."/>
            <person name="Shulinski R.S."/>
            <person name="Bandarenka Y.V."/>
            <person name="Zhorov D.G."/>
            <person name="Warner D."/>
        </authorList>
    </citation>
    <scope>NUCLEOTIDE SEQUENCE [LARGE SCALE GENOMIC DNA]</scope>
    <source>
        <strain evidence="1">180601</strain>
        <tissue evidence="1">Whole Body</tissue>
    </source>
</reference>
<organism evidence="1 2">
    <name type="scientific">Aphis craccivora</name>
    <name type="common">Cowpea aphid</name>
    <dbReference type="NCBI Taxonomy" id="307492"/>
    <lineage>
        <taxon>Eukaryota</taxon>
        <taxon>Metazoa</taxon>
        <taxon>Ecdysozoa</taxon>
        <taxon>Arthropoda</taxon>
        <taxon>Hexapoda</taxon>
        <taxon>Insecta</taxon>
        <taxon>Pterygota</taxon>
        <taxon>Neoptera</taxon>
        <taxon>Paraneoptera</taxon>
        <taxon>Hemiptera</taxon>
        <taxon>Sternorrhyncha</taxon>
        <taxon>Aphidomorpha</taxon>
        <taxon>Aphidoidea</taxon>
        <taxon>Aphididae</taxon>
        <taxon>Aphidini</taxon>
        <taxon>Aphis</taxon>
        <taxon>Aphis</taxon>
    </lineage>
</organism>
<dbReference type="EMBL" id="VUJU01009412">
    <property type="protein sequence ID" value="KAF0720727.1"/>
    <property type="molecule type" value="Genomic_DNA"/>
</dbReference>
<dbReference type="Proteomes" id="UP000478052">
    <property type="component" value="Unassembled WGS sequence"/>
</dbReference>
<protein>
    <submittedName>
        <fullName evidence="1">Zinc finger MYM-type protein 1-like</fullName>
    </submittedName>
</protein>
<evidence type="ECO:0000313" key="1">
    <source>
        <dbReference type="EMBL" id="KAF0720727.1"/>
    </source>
</evidence>
<proteinExistence type="predicted"/>
<keyword evidence="2" id="KW-1185">Reference proteome</keyword>
<name>A0A6G0W4U9_APHCR</name>